<dbReference type="Pfam" id="PF00691">
    <property type="entry name" value="OmpA"/>
    <property type="match status" value="1"/>
</dbReference>
<dbReference type="Pfam" id="PF12849">
    <property type="entry name" value="PBP_like_2"/>
    <property type="match status" value="1"/>
</dbReference>
<name>A0A3N4V4N6_9GAMM</name>
<protein>
    <submittedName>
        <fullName evidence="5">Phosphate ABC transporter substrate-binding protein (PhoT family)</fullName>
    </submittedName>
</protein>
<organism evidence="5 6">
    <name type="scientific">Vulcaniibacterium tengchongense</name>
    <dbReference type="NCBI Taxonomy" id="1273429"/>
    <lineage>
        <taxon>Bacteria</taxon>
        <taxon>Pseudomonadati</taxon>
        <taxon>Pseudomonadota</taxon>
        <taxon>Gammaproteobacteria</taxon>
        <taxon>Lysobacterales</taxon>
        <taxon>Lysobacteraceae</taxon>
        <taxon>Vulcaniibacterium</taxon>
    </lineage>
</organism>
<proteinExistence type="predicted"/>
<feature type="domain" description="OmpA-like" evidence="4">
    <location>
        <begin position="324"/>
        <end position="443"/>
    </location>
</feature>
<dbReference type="EMBL" id="RKQN01000003">
    <property type="protein sequence ID" value="RPE77013.1"/>
    <property type="molecule type" value="Genomic_DNA"/>
</dbReference>
<dbReference type="SUPFAM" id="SSF103088">
    <property type="entry name" value="OmpA-like"/>
    <property type="match status" value="1"/>
</dbReference>
<sequence length="443" mass="47720">MSRAIVVLLLFLFHSVCAQAQGEPERMRIHGSQTLAAKLVPAVAEAWLRDIGYVGIRREQPAPNRTELHASRDGQPLVVEIVASSSAQGFAALVDGRAQIAMTTRRPTAAELDAGWQLGDLASHDQEFALALDGAAVVVNRANPVAKLSLRQLRALFSGEIRHWSELGAGAGPVRLHRVDGANSARDLIDERVMQGARHAAAQRHADAPALLRAIAADPWGIGFVSLRQGLGAGVRPVAIEEGGRAIAPTRVGVQSEDYPLTRRLYLYGSQMMGALSRSFALYAMGRRGQDAVARAGHFALTLRPGQRQASLAGPGDYRALVDGAQRLPLSLRFNLTGQNDSGIAASVYDSRAVRDLERLEAFMRLPPNRGRRLLVIGFADGTGPAATSLMMSNDRADLVAQELISRGLVVERVRGMGAALPLARTGAPGDRYRNERVEVWLR</sequence>
<evidence type="ECO:0000256" key="1">
    <source>
        <dbReference type="ARBA" id="ARBA00022729"/>
    </source>
</evidence>
<dbReference type="PANTHER" id="PTHR30570:SF1">
    <property type="entry name" value="PHOSPHATE-BINDING PROTEIN PSTS"/>
    <property type="match status" value="1"/>
</dbReference>
<evidence type="ECO:0000256" key="3">
    <source>
        <dbReference type="SAM" id="SignalP"/>
    </source>
</evidence>
<evidence type="ECO:0000259" key="4">
    <source>
        <dbReference type="PROSITE" id="PS51123"/>
    </source>
</evidence>
<gene>
    <name evidence="5" type="ORF">EDC50_2266</name>
</gene>
<accession>A0A3N4V4N6</accession>
<dbReference type="InterPro" id="IPR036737">
    <property type="entry name" value="OmpA-like_sf"/>
</dbReference>
<reference evidence="5 6" key="1">
    <citation type="submission" date="2018-11" db="EMBL/GenBank/DDBJ databases">
        <title>Genomic Encyclopedia of Type Strains, Phase IV (KMG-IV): sequencing the most valuable type-strain genomes for metagenomic binning, comparative biology and taxonomic classification.</title>
        <authorList>
            <person name="Goeker M."/>
        </authorList>
    </citation>
    <scope>NUCLEOTIDE SEQUENCE [LARGE SCALE GENOMIC DNA]</scope>
    <source>
        <strain evidence="5 6">DSM 25623</strain>
    </source>
</reference>
<dbReference type="GO" id="GO:0016020">
    <property type="term" value="C:membrane"/>
    <property type="evidence" value="ECO:0007669"/>
    <property type="project" value="UniProtKB-UniRule"/>
</dbReference>
<evidence type="ECO:0000313" key="6">
    <source>
        <dbReference type="Proteomes" id="UP000269708"/>
    </source>
</evidence>
<dbReference type="AlphaFoldDB" id="A0A3N4V4N6"/>
<dbReference type="SUPFAM" id="SSF53850">
    <property type="entry name" value="Periplasmic binding protein-like II"/>
    <property type="match status" value="1"/>
</dbReference>
<evidence type="ECO:0000313" key="5">
    <source>
        <dbReference type="EMBL" id="RPE77013.1"/>
    </source>
</evidence>
<dbReference type="InterPro" id="IPR024370">
    <property type="entry name" value="PBP_domain"/>
</dbReference>
<evidence type="ECO:0000256" key="2">
    <source>
        <dbReference type="PROSITE-ProRule" id="PRU00473"/>
    </source>
</evidence>
<dbReference type="InterPro" id="IPR006665">
    <property type="entry name" value="OmpA-like"/>
</dbReference>
<keyword evidence="1 3" id="KW-0732">Signal</keyword>
<dbReference type="OrthoDB" id="9790048at2"/>
<feature type="signal peptide" evidence="3">
    <location>
        <begin position="1"/>
        <end position="20"/>
    </location>
</feature>
<dbReference type="InterPro" id="IPR050811">
    <property type="entry name" value="Phosphate_ABC_transporter"/>
</dbReference>
<keyword evidence="6" id="KW-1185">Reference proteome</keyword>
<dbReference type="Gene3D" id="3.30.1330.60">
    <property type="entry name" value="OmpA-like domain"/>
    <property type="match status" value="1"/>
</dbReference>
<dbReference type="RefSeq" id="WP_123770597.1">
    <property type="nucleotide sequence ID" value="NZ_RKQN01000003.1"/>
</dbReference>
<feature type="chain" id="PRO_5018245967" evidence="3">
    <location>
        <begin position="21"/>
        <end position="443"/>
    </location>
</feature>
<keyword evidence="2" id="KW-0472">Membrane</keyword>
<dbReference type="PROSITE" id="PS51123">
    <property type="entry name" value="OMPA_2"/>
    <property type="match status" value="1"/>
</dbReference>
<dbReference type="Gene3D" id="3.40.190.10">
    <property type="entry name" value="Periplasmic binding protein-like II"/>
    <property type="match status" value="2"/>
</dbReference>
<dbReference type="PANTHER" id="PTHR30570">
    <property type="entry name" value="PERIPLASMIC PHOSPHATE BINDING COMPONENT OF PHOSPHATE ABC TRANSPORTER"/>
    <property type="match status" value="1"/>
</dbReference>
<comment type="caution">
    <text evidence="5">The sequence shown here is derived from an EMBL/GenBank/DDBJ whole genome shotgun (WGS) entry which is preliminary data.</text>
</comment>
<dbReference type="Proteomes" id="UP000269708">
    <property type="component" value="Unassembled WGS sequence"/>
</dbReference>